<dbReference type="RefSeq" id="XP_018036465.1">
    <property type="nucleotide sequence ID" value="XM_018187281.1"/>
</dbReference>
<protein>
    <submittedName>
        <fullName evidence="2">Uncharacterized protein</fullName>
    </submittedName>
</protein>
<dbReference type="InParanoid" id="A0A177CH38"/>
<reference evidence="2 3" key="1">
    <citation type="submission" date="2016-05" db="EMBL/GenBank/DDBJ databases">
        <title>Comparative analysis of secretome profiles of manganese(II)-oxidizing ascomycete fungi.</title>
        <authorList>
            <consortium name="DOE Joint Genome Institute"/>
            <person name="Zeiner C.A."/>
            <person name="Purvine S.O."/>
            <person name="Zink E.M."/>
            <person name="Wu S."/>
            <person name="Pasa-Tolic L."/>
            <person name="Chaput D.L."/>
            <person name="Haridas S."/>
            <person name="Grigoriev I.V."/>
            <person name="Santelli C.M."/>
            <person name="Hansel C.M."/>
        </authorList>
    </citation>
    <scope>NUCLEOTIDE SEQUENCE [LARGE SCALE GENOMIC DNA]</scope>
    <source>
        <strain evidence="2 3">AP3s5-JAC2a</strain>
    </source>
</reference>
<organism evidence="2 3">
    <name type="scientific">Paraphaeosphaeria sporulosa</name>
    <dbReference type="NCBI Taxonomy" id="1460663"/>
    <lineage>
        <taxon>Eukaryota</taxon>
        <taxon>Fungi</taxon>
        <taxon>Dikarya</taxon>
        <taxon>Ascomycota</taxon>
        <taxon>Pezizomycotina</taxon>
        <taxon>Dothideomycetes</taxon>
        <taxon>Pleosporomycetidae</taxon>
        <taxon>Pleosporales</taxon>
        <taxon>Massarineae</taxon>
        <taxon>Didymosphaeriaceae</taxon>
        <taxon>Paraphaeosphaeria</taxon>
    </lineage>
</organism>
<name>A0A177CH38_9PLEO</name>
<feature type="region of interest" description="Disordered" evidence="1">
    <location>
        <begin position="193"/>
        <end position="258"/>
    </location>
</feature>
<keyword evidence="3" id="KW-1185">Reference proteome</keyword>
<evidence type="ECO:0000256" key="1">
    <source>
        <dbReference type="SAM" id="MobiDB-lite"/>
    </source>
</evidence>
<dbReference type="GeneID" id="28770767"/>
<sequence>MPTHEELEGWNVEKQASDAMTASTLAPRPVTPVHAVDAPCGITTTHSVFHVPSKRYLFRANDPRGVPSDLDEEEIALMETTAFGPPVDGRAVEAIRAESSFAEFAAKETEEDRNAALLAARRKDVQRDVRNLARLDAQLEALRLRKKLVSGLKKEVLHGGDVRVVDALVGWEVPRNSLGKIVDGEWKPKVAGGEAMVKSDSGLGAVGEEDDDDEDADADEDGDGEEDEDENQDQNEWEKDDVGNDDREEVSPSVGHPL</sequence>
<accession>A0A177CH38</accession>
<proteinExistence type="predicted"/>
<evidence type="ECO:0000313" key="3">
    <source>
        <dbReference type="Proteomes" id="UP000077069"/>
    </source>
</evidence>
<feature type="compositionally biased region" description="Acidic residues" evidence="1">
    <location>
        <begin position="207"/>
        <end position="235"/>
    </location>
</feature>
<dbReference type="Proteomes" id="UP000077069">
    <property type="component" value="Unassembled WGS sequence"/>
</dbReference>
<dbReference type="EMBL" id="KV441552">
    <property type="protein sequence ID" value="OAG06100.1"/>
    <property type="molecule type" value="Genomic_DNA"/>
</dbReference>
<evidence type="ECO:0000313" key="2">
    <source>
        <dbReference type="EMBL" id="OAG06100.1"/>
    </source>
</evidence>
<dbReference type="AlphaFoldDB" id="A0A177CH38"/>
<feature type="compositionally biased region" description="Basic and acidic residues" evidence="1">
    <location>
        <begin position="236"/>
        <end position="245"/>
    </location>
</feature>
<gene>
    <name evidence="2" type="ORF">CC84DRAFT_745235</name>
</gene>
<dbReference type="OrthoDB" id="10414795at2759"/>